<evidence type="ECO:0000313" key="1">
    <source>
        <dbReference type="EMBL" id="NEB86259.1"/>
    </source>
</evidence>
<reference evidence="1" key="1">
    <citation type="submission" date="2020-01" db="EMBL/GenBank/DDBJ databases">
        <title>Insect and environment-associated Actinomycetes.</title>
        <authorList>
            <person name="Currrie C."/>
            <person name="Chevrette M."/>
            <person name="Carlson C."/>
            <person name="Stubbendieck R."/>
            <person name="Wendt-Pienkowski E."/>
        </authorList>
    </citation>
    <scope>NUCLEOTIDE SEQUENCE</scope>
    <source>
        <strain evidence="1">SID505</strain>
    </source>
</reference>
<proteinExistence type="predicted"/>
<protein>
    <submittedName>
        <fullName evidence="1">Uncharacterized protein</fullName>
    </submittedName>
</protein>
<accession>A0A6G3STN4</accession>
<name>A0A6G3STN4_STRAQ</name>
<organism evidence="1">
    <name type="scientific">Streptomyces anulatus</name>
    <name type="common">Streptomyces chrysomallus</name>
    <dbReference type="NCBI Taxonomy" id="1892"/>
    <lineage>
        <taxon>Bacteria</taxon>
        <taxon>Bacillati</taxon>
        <taxon>Actinomycetota</taxon>
        <taxon>Actinomycetes</taxon>
        <taxon>Kitasatosporales</taxon>
        <taxon>Streptomycetaceae</taxon>
        <taxon>Streptomyces</taxon>
    </lineage>
</organism>
<gene>
    <name evidence="1" type="ORF">G3I43_19070</name>
</gene>
<sequence length="128" mass="14435">MLEKELHKEDETRIISRLKSSGWIMAAGAETLGRAALTHDNGRIVIELEQDNEQREMILSLTSPNGRGVTVYPVYGDSLEPTLDVLVSFQDRITPENFQEMIMELVTACPEVYIQEDEDGEPRLLTAD</sequence>
<comment type="caution">
    <text evidence="1">The sequence shown here is derived from an EMBL/GenBank/DDBJ whole genome shotgun (WGS) entry which is preliminary data.</text>
</comment>
<dbReference type="EMBL" id="JAAGMK010000556">
    <property type="protein sequence ID" value="NEB86259.1"/>
    <property type="molecule type" value="Genomic_DNA"/>
</dbReference>
<dbReference type="AlphaFoldDB" id="A0A6G3STN4"/>
<dbReference type="RefSeq" id="WP_164257997.1">
    <property type="nucleotide sequence ID" value="NZ_JAAGMK010000556.1"/>
</dbReference>